<proteinExistence type="predicted"/>
<feature type="compositionally biased region" description="Basic and acidic residues" evidence="2">
    <location>
        <begin position="196"/>
        <end position="205"/>
    </location>
</feature>
<dbReference type="Proteomes" id="UP001341281">
    <property type="component" value="Chromosome 08"/>
</dbReference>
<accession>A0AAQ3UGE5</accession>
<feature type="region of interest" description="Disordered" evidence="2">
    <location>
        <begin position="188"/>
        <end position="212"/>
    </location>
</feature>
<name>A0AAQ3UGE5_PASNO</name>
<feature type="coiled-coil region" evidence="1">
    <location>
        <begin position="347"/>
        <end position="412"/>
    </location>
</feature>
<gene>
    <name evidence="3" type="ORF">U9M48_036061</name>
</gene>
<keyword evidence="1" id="KW-0175">Coiled coil</keyword>
<sequence length="449" mass="51718">MKVASIQRICVSSHRPPDEEWTLQIECMGAPRQRDVVELVIDKAYITFSNLCVLKDKLGYSARDFMYYKKRCATYVASLEVIDYEHQARAMVGDKESERKVRLIMAKESLNELSVSITPIKRRREQHQEDLPCVQEGIDAYKVWLSELLVENLKIELKDEFRKQTIETYKQWLTLQGDLPGDDITNDVRTSTENGENDRHCTGERKKGRGPLKGHSVAFKRIKSGCQKLPIEFSSRLGGPVGANYRSFVDEVNRWDFGNILEAQVDKKILGIARSRYAGWRSTLNATYKAYESDAERAKHKPVDVDSVEWHYLMKYFATEKFQREIIPCKRTAIHGHGYMAKYPTRAELMDAQIKQSRATAAEQERNKQLEGVVQRLREEHADQTAQTDRKVEEATQKIQKEEAIKREEMRKQIKEDMAAFFALQTQASTLQTNPPSNTLTDCAAKRGL</sequence>
<organism evidence="3 4">
    <name type="scientific">Paspalum notatum var. saurae</name>
    <dbReference type="NCBI Taxonomy" id="547442"/>
    <lineage>
        <taxon>Eukaryota</taxon>
        <taxon>Viridiplantae</taxon>
        <taxon>Streptophyta</taxon>
        <taxon>Embryophyta</taxon>
        <taxon>Tracheophyta</taxon>
        <taxon>Spermatophyta</taxon>
        <taxon>Magnoliopsida</taxon>
        <taxon>Liliopsida</taxon>
        <taxon>Poales</taxon>
        <taxon>Poaceae</taxon>
        <taxon>PACMAD clade</taxon>
        <taxon>Panicoideae</taxon>
        <taxon>Andropogonodae</taxon>
        <taxon>Paspaleae</taxon>
        <taxon>Paspalinae</taxon>
        <taxon>Paspalum</taxon>
    </lineage>
</organism>
<dbReference type="AlphaFoldDB" id="A0AAQ3UGE5"/>
<evidence type="ECO:0000313" key="3">
    <source>
        <dbReference type="EMBL" id="WVZ89690.1"/>
    </source>
</evidence>
<dbReference type="PANTHER" id="PTHR33499:SF43">
    <property type="entry name" value="TRANSPOSASE, PTTA_EN_SPM, PLANT"/>
    <property type="match status" value="1"/>
</dbReference>
<evidence type="ECO:0000256" key="1">
    <source>
        <dbReference type="SAM" id="Coils"/>
    </source>
</evidence>
<dbReference type="EMBL" id="CP144752">
    <property type="protein sequence ID" value="WVZ89690.1"/>
    <property type="molecule type" value="Genomic_DNA"/>
</dbReference>
<evidence type="ECO:0000313" key="4">
    <source>
        <dbReference type="Proteomes" id="UP001341281"/>
    </source>
</evidence>
<dbReference type="PANTHER" id="PTHR33499">
    <property type="entry name" value="OS12G0282400 PROTEIN-RELATED"/>
    <property type="match status" value="1"/>
</dbReference>
<evidence type="ECO:0000256" key="2">
    <source>
        <dbReference type="SAM" id="MobiDB-lite"/>
    </source>
</evidence>
<keyword evidence="4" id="KW-1185">Reference proteome</keyword>
<protein>
    <submittedName>
        <fullName evidence="3">Uncharacterized protein</fullName>
    </submittedName>
</protein>
<reference evidence="3 4" key="1">
    <citation type="submission" date="2024-02" db="EMBL/GenBank/DDBJ databases">
        <title>High-quality chromosome-scale genome assembly of Pensacola bahiagrass (Paspalum notatum Flugge var. saurae).</title>
        <authorList>
            <person name="Vega J.M."/>
            <person name="Podio M."/>
            <person name="Orjuela J."/>
            <person name="Siena L.A."/>
            <person name="Pessino S.C."/>
            <person name="Combes M.C."/>
            <person name="Mariac C."/>
            <person name="Albertini E."/>
            <person name="Pupilli F."/>
            <person name="Ortiz J.P.A."/>
            <person name="Leblanc O."/>
        </authorList>
    </citation>
    <scope>NUCLEOTIDE SEQUENCE [LARGE SCALE GENOMIC DNA]</scope>
    <source>
        <strain evidence="3">R1</strain>
        <tissue evidence="3">Leaf</tissue>
    </source>
</reference>